<dbReference type="RefSeq" id="WP_016211606.1">
    <property type="nucleotide sequence ID" value="NZ_CP012413.1"/>
</dbReference>
<evidence type="ECO:0000313" key="2">
    <source>
        <dbReference type="Proteomes" id="UP000422232"/>
    </source>
</evidence>
<dbReference type="PANTHER" id="PTHR13061:SF56">
    <property type="entry name" value="PROTEIN YRDA"/>
    <property type="match status" value="1"/>
</dbReference>
<name>A0A9Q5VLW8_PISSA</name>
<dbReference type="Proteomes" id="UP000422232">
    <property type="component" value="Chromosome"/>
</dbReference>
<dbReference type="InterPro" id="IPR011004">
    <property type="entry name" value="Trimer_LpxA-like_sf"/>
</dbReference>
<evidence type="ECO:0000313" key="1">
    <source>
        <dbReference type="EMBL" id="QGO04440.1"/>
    </source>
</evidence>
<dbReference type="EMBL" id="CP038908">
    <property type="protein sequence ID" value="QGO04440.1"/>
    <property type="molecule type" value="Genomic_DNA"/>
</dbReference>
<proteinExistence type="predicted"/>
<dbReference type="GeneID" id="66739507"/>
<gene>
    <name evidence="1" type="ORF">Psal009_00306</name>
</gene>
<accession>A0A9Q5VLW8</accession>
<protein>
    <submittedName>
        <fullName evidence="1">Carnitine operon protein CaiE</fullName>
    </submittedName>
</protein>
<dbReference type="CDD" id="cd04645">
    <property type="entry name" value="LbH_gamma_CA_like"/>
    <property type="match status" value="1"/>
</dbReference>
<sequence length="176" mass="18751">MAVRPFNGIFPKITEGCYVDGAATIIGDVTLAADVSVWPAAVLRGDVQKISVGARSNIQDGSVLHVTHDSVYQPRGLPLIIGAEVTVGHQATLHACTIEDRCLIGMKATVLDGAKVESLTMIGAGGLVPPGKCLESGYLWVGAPVKKIRPLTKEEIKFLSYSAEQYSKLKDQYLGE</sequence>
<dbReference type="InterPro" id="IPR047324">
    <property type="entry name" value="LbH_gamma_CA-like"/>
</dbReference>
<dbReference type="PANTHER" id="PTHR13061">
    <property type="entry name" value="DYNACTIN SUBUNIT P25"/>
    <property type="match status" value="1"/>
</dbReference>
<dbReference type="InterPro" id="IPR050484">
    <property type="entry name" value="Transf_Hexapept/Carb_Anhydrase"/>
</dbReference>
<dbReference type="SUPFAM" id="SSF51161">
    <property type="entry name" value="Trimeric LpxA-like enzymes"/>
    <property type="match status" value="1"/>
</dbReference>
<dbReference type="Gene3D" id="2.160.10.10">
    <property type="entry name" value="Hexapeptide repeat proteins"/>
    <property type="match status" value="1"/>
</dbReference>
<reference evidence="1 2" key="1">
    <citation type="submission" date="2019-04" db="EMBL/GenBank/DDBJ databases">
        <title>Complete genome sequencing of Piscirickettsia salmonis strain Psal-009.</title>
        <authorList>
            <person name="Schober I."/>
            <person name="Bunk B."/>
            <person name="Sproer C."/>
            <person name="Carril G.P."/>
            <person name="Riedel T."/>
            <person name="Flores-Herrera P.A."/>
            <person name="Nourdin-Galindo G."/>
            <person name="Marshall S.H."/>
            <person name="Overmann J."/>
        </authorList>
    </citation>
    <scope>NUCLEOTIDE SEQUENCE [LARGE SCALE GENOMIC DNA]</scope>
    <source>
        <strain evidence="1 2">Psal-009</strain>
    </source>
</reference>
<keyword evidence="2" id="KW-1185">Reference proteome</keyword>
<dbReference type="AlphaFoldDB" id="A0A9Q5VLW8"/>
<organism evidence="1 2">
    <name type="scientific">Piscirickettsia salmonis</name>
    <dbReference type="NCBI Taxonomy" id="1238"/>
    <lineage>
        <taxon>Bacteria</taxon>
        <taxon>Pseudomonadati</taxon>
        <taxon>Pseudomonadota</taxon>
        <taxon>Gammaproteobacteria</taxon>
        <taxon>Thiotrichales</taxon>
        <taxon>Piscirickettsiaceae</taxon>
        <taxon>Piscirickettsia</taxon>
    </lineage>
</organism>